<sequence length="353" mass="40677">MSSDAEYIKNYRIKRVYVNPAEGKGAFASICDDIHETVLGEIELVNKTRVAVSAFLKAGSREPSTIKIHLLRHRKNSGWYWVEELKLNGFDARKVRDLLAILSSLDIEPTERVRVDLPAISLDDLLEFEESSSIIKDLAQDPRFKKDVFAIGAKRLVLQEFRKKLDAETRETEWQIFFEENPWIFGFGLNYVFLDKVGRKFEQTTKGHSFDSKGKRSDGLARTRAEISQTVLIEIKSNFTKLLRTKYYRPGVWPVSDEVNSAVTQSQKTVFDFVKSQSPRIDLKDENGDFTSEMTYRISPRAYLVVGNLNELIDNEDKITSFELYRKGLNSPEIITFDELYFRAKELVSSLEN</sequence>
<feature type="domain" description="Shedu protein SduA C-terminal" evidence="1">
    <location>
        <begin position="170"/>
        <end position="341"/>
    </location>
</feature>
<organism evidence="2 3">
    <name type="scientific">Litoreibacter janthinus</name>
    <dbReference type="NCBI Taxonomy" id="670154"/>
    <lineage>
        <taxon>Bacteria</taxon>
        <taxon>Pseudomonadati</taxon>
        <taxon>Pseudomonadota</taxon>
        <taxon>Alphaproteobacteria</taxon>
        <taxon>Rhodobacterales</taxon>
        <taxon>Roseobacteraceae</taxon>
        <taxon>Litoreibacter</taxon>
    </lineage>
</organism>
<dbReference type="EMBL" id="FOYO01000001">
    <property type="protein sequence ID" value="SFR56686.1"/>
    <property type="molecule type" value="Genomic_DNA"/>
</dbReference>
<evidence type="ECO:0000313" key="2">
    <source>
        <dbReference type="EMBL" id="SFR56686.1"/>
    </source>
</evidence>
<dbReference type="Pfam" id="PF14082">
    <property type="entry name" value="SduA_C"/>
    <property type="match status" value="1"/>
</dbReference>
<dbReference type="RefSeq" id="WP_090218911.1">
    <property type="nucleotide sequence ID" value="NZ_FOYO01000001.1"/>
</dbReference>
<protein>
    <recommendedName>
        <fullName evidence="1">Shedu protein SduA C-terminal domain-containing protein</fullName>
    </recommendedName>
</protein>
<dbReference type="InterPro" id="IPR025359">
    <property type="entry name" value="SduA_C"/>
</dbReference>
<dbReference type="AlphaFoldDB" id="A0A1I6HQF7"/>
<dbReference type="OrthoDB" id="784881at2"/>
<reference evidence="3" key="1">
    <citation type="submission" date="2016-10" db="EMBL/GenBank/DDBJ databases">
        <authorList>
            <person name="Varghese N."/>
            <person name="Submissions S."/>
        </authorList>
    </citation>
    <scope>NUCLEOTIDE SEQUENCE [LARGE SCALE GENOMIC DNA]</scope>
    <source>
        <strain evidence="3">DSM 26921</strain>
    </source>
</reference>
<accession>A0A1I6HQF7</accession>
<proteinExistence type="predicted"/>
<dbReference type="STRING" id="670154.SAMN04488002_3266"/>
<gene>
    <name evidence="2" type="ORF">SAMN04488002_3266</name>
</gene>
<evidence type="ECO:0000259" key="1">
    <source>
        <dbReference type="Pfam" id="PF14082"/>
    </source>
</evidence>
<name>A0A1I6HQF7_9RHOB</name>
<keyword evidence="3" id="KW-1185">Reference proteome</keyword>
<evidence type="ECO:0000313" key="3">
    <source>
        <dbReference type="Proteomes" id="UP000199658"/>
    </source>
</evidence>
<dbReference type="Proteomes" id="UP000199658">
    <property type="component" value="Unassembled WGS sequence"/>
</dbReference>